<dbReference type="PROSITE" id="PS50405">
    <property type="entry name" value="GST_CTER"/>
    <property type="match status" value="1"/>
</dbReference>
<dbReference type="Gene3D" id="3.40.30.10">
    <property type="entry name" value="Glutaredoxin"/>
    <property type="match status" value="1"/>
</dbReference>
<dbReference type="PANTHER" id="PTHR44051:SF8">
    <property type="entry name" value="GLUTATHIONE S-TRANSFERASE GSTA"/>
    <property type="match status" value="1"/>
</dbReference>
<organism evidence="1 2">
    <name type="scientific">Croceibacterium atlanticum</name>
    <dbReference type="NCBI Taxonomy" id="1267766"/>
    <lineage>
        <taxon>Bacteria</taxon>
        <taxon>Pseudomonadati</taxon>
        <taxon>Pseudomonadota</taxon>
        <taxon>Alphaproteobacteria</taxon>
        <taxon>Sphingomonadales</taxon>
        <taxon>Erythrobacteraceae</taxon>
        <taxon>Croceibacterium</taxon>
    </lineage>
</organism>
<dbReference type="PANTHER" id="PTHR44051">
    <property type="entry name" value="GLUTATHIONE S-TRANSFERASE-RELATED"/>
    <property type="match status" value="1"/>
</dbReference>
<dbReference type="SUPFAM" id="SSF47616">
    <property type="entry name" value="GST C-terminal domain-like"/>
    <property type="match status" value="1"/>
</dbReference>
<dbReference type="RefSeq" id="WP_046905014.1">
    <property type="nucleotide sequence ID" value="NZ_CP011452.2"/>
</dbReference>
<dbReference type="SUPFAM" id="SSF52833">
    <property type="entry name" value="Thioredoxin-like"/>
    <property type="match status" value="1"/>
</dbReference>
<dbReference type="PATRIC" id="fig|1267766.3.peg.1863"/>
<dbReference type="CDD" id="cd00570">
    <property type="entry name" value="GST_N_family"/>
    <property type="match status" value="1"/>
</dbReference>
<proteinExistence type="predicted"/>
<dbReference type="Proteomes" id="UP000034392">
    <property type="component" value="Chromosome"/>
</dbReference>
<dbReference type="InterPro" id="IPR036282">
    <property type="entry name" value="Glutathione-S-Trfase_C_sf"/>
</dbReference>
<dbReference type="KEGG" id="aay:WYH_01843"/>
<dbReference type="SFLD" id="SFLDS00019">
    <property type="entry name" value="Glutathione_Transferase_(cytos"/>
    <property type="match status" value="1"/>
</dbReference>
<dbReference type="EMBL" id="CP011452">
    <property type="protein sequence ID" value="AKH42879.1"/>
    <property type="molecule type" value="Genomic_DNA"/>
</dbReference>
<dbReference type="AlphaFoldDB" id="A0A0F7KTI7"/>
<evidence type="ECO:0000313" key="2">
    <source>
        <dbReference type="Proteomes" id="UP000034392"/>
    </source>
</evidence>
<dbReference type="STRING" id="1267766.WYH_01843"/>
<evidence type="ECO:0000313" key="1">
    <source>
        <dbReference type="EMBL" id="AKH42879.1"/>
    </source>
</evidence>
<dbReference type="Pfam" id="PF13409">
    <property type="entry name" value="GST_N_2"/>
    <property type="match status" value="1"/>
</dbReference>
<dbReference type="EC" id="2.5.1.18" evidence="1"/>
<keyword evidence="1" id="KW-0808">Transferase</keyword>
<dbReference type="GO" id="GO:0004364">
    <property type="term" value="F:glutathione transferase activity"/>
    <property type="evidence" value="ECO:0007669"/>
    <property type="project" value="UniProtKB-EC"/>
</dbReference>
<reference evidence="1" key="1">
    <citation type="submission" date="2015-05" db="EMBL/GenBank/DDBJ databases">
        <title>The complete genome of Altererythrobacter atlanticus strain 26DY36.</title>
        <authorList>
            <person name="Wu Y.-H."/>
            <person name="Cheng H."/>
            <person name="Wu X.-W."/>
        </authorList>
    </citation>
    <scope>NUCLEOTIDE SEQUENCE [LARGE SCALE GENOMIC DNA]</scope>
    <source>
        <strain evidence="1">26DY36</strain>
    </source>
</reference>
<dbReference type="Gene3D" id="1.20.1050.10">
    <property type="match status" value="1"/>
</dbReference>
<name>A0A0F7KTI7_9SPHN</name>
<protein>
    <submittedName>
        <fullName evidence="1">Glutathione S-transferase</fullName>
        <ecNumber evidence="1">2.5.1.18</ecNumber>
    </submittedName>
</protein>
<dbReference type="CDD" id="cd00299">
    <property type="entry name" value="GST_C_family"/>
    <property type="match status" value="1"/>
</dbReference>
<gene>
    <name evidence="1" type="ORF">WYH_01843</name>
</gene>
<sequence length="247" mass="27971">MDEVEIYHSEPASNSLKVLIAAMEKGLPFRSIYVDLTAFEQHAPAFLEVNPSGQVPVLVHRGKVITESTVINEYIDDAFPGPPLKPEDLFLQAQMRIWTKYVDEVFRPALSFLAWDRVIPRLAASLSAEEFRERLARIPLGDKRDKWERAASGSFSEQEKQGWRRQVAETVRRVETALETEGWLVGDRFTLADAAVFAMAHAMPGTYPELVSEEAAPRMMRWLDRVASRAGVGRAMAMPDRANWGRR</sequence>
<dbReference type="InterPro" id="IPR004045">
    <property type="entry name" value="Glutathione_S-Trfase_N"/>
</dbReference>
<dbReference type="Pfam" id="PF13410">
    <property type="entry name" value="GST_C_2"/>
    <property type="match status" value="1"/>
</dbReference>
<dbReference type="InterPro" id="IPR036249">
    <property type="entry name" value="Thioredoxin-like_sf"/>
</dbReference>
<dbReference type="InterPro" id="IPR010987">
    <property type="entry name" value="Glutathione-S-Trfase_C-like"/>
</dbReference>
<dbReference type="InterPro" id="IPR040079">
    <property type="entry name" value="Glutathione_S-Trfase"/>
</dbReference>
<accession>A0A0F7KTI7</accession>
<dbReference type="PROSITE" id="PS50404">
    <property type="entry name" value="GST_NTER"/>
    <property type="match status" value="1"/>
</dbReference>
<keyword evidence="2" id="KW-1185">Reference proteome</keyword>
<dbReference type="SFLD" id="SFLDG00358">
    <property type="entry name" value="Main_(cytGST)"/>
    <property type="match status" value="1"/>
</dbReference>